<sequence length="192" mass="20877">MVSPAISNLVLMLVMMQVSRKLDFEDPNILLGVRIAYGVGTTLTLLIYLFVRQKIIAKNDLNTLKYLQPPNAMQGETEAKLVTTTVKDYDLQQIHQAIKGVFTGLAMMGFMHLYMGYANPLVMQSISPVKGALESNLVKIHLYGKLATGDLKRPFKAPEGFLSALNGASSAKTDKASIEKAETAGAGGIKEE</sequence>
<dbReference type="PANTHER" id="PTHR28112:SF1">
    <property type="entry name" value="SRP-INDEPENDENT TARGETING PROTEIN 3"/>
    <property type="match status" value="1"/>
</dbReference>
<dbReference type="AlphaFoldDB" id="A0A9W7DHS7"/>
<feature type="transmembrane region" description="Helical" evidence="2">
    <location>
        <begin position="97"/>
        <end position="117"/>
    </location>
</feature>
<evidence type="ECO:0000313" key="4">
    <source>
        <dbReference type="Proteomes" id="UP001165063"/>
    </source>
</evidence>
<dbReference type="GO" id="GO:0045047">
    <property type="term" value="P:protein targeting to ER"/>
    <property type="evidence" value="ECO:0007669"/>
    <property type="project" value="InterPro"/>
</dbReference>
<feature type="transmembrane region" description="Helical" evidence="2">
    <location>
        <begin position="29"/>
        <end position="51"/>
    </location>
</feature>
<dbReference type="Pfam" id="PF10032">
    <property type="entry name" value="Pho88"/>
    <property type="match status" value="1"/>
</dbReference>
<keyword evidence="4" id="KW-1185">Reference proteome</keyword>
<dbReference type="OrthoDB" id="18139at2759"/>
<evidence type="ECO:0000256" key="1">
    <source>
        <dbReference type="SAM" id="MobiDB-lite"/>
    </source>
</evidence>
<dbReference type="InterPro" id="IPR012098">
    <property type="entry name" value="SND3_fun"/>
</dbReference>
<name>A0A9W7DHS7_AMBMO</name>
<protein>
    <submittedName>
        <fullName evidence="3">Unnamed protein product</fullName>
    </submittedName>
</protein>
<evidence type="ECO:0000313" key="3">
    <source>
        <dbReference type="EMBL" id="GMG39095.1"/>
    </source>
</evidence>
<keyword evidence="2" id="KW-1133">Transmembrane helix</keyword>
<gene>
    <name evidence="3" type="ORF">Amon01_000507900</name>
</gene>
<reference evidence="3" key="1">
    <citation type="submission" date="2023-04" db="EMBL/GenBank/DDBJ databases">
        <title>Ambrosiozyma monospora NBRC 1965.</title>
        <authorList>
            <person name="Ichikawa N."/>
            <person name="Sato H."/>
            <person name="Tonouchi N."/>
        </authorList>
    </citation>
    <scope>NUCLEOTIDE SEQUENCE</scope>
    <source>
        <strain evidence="3">NBRC 1965</strain>
    </source>
</reference>
<dbReference type="EMBL" id="BSXU01002680">
    <property type="protein sequence ID" value="GMG39095.1"/>
    <property type="molecule type" value="Genomic_DNA"/>
</dbReference>
<dbReference type="PANTHER" id="PTHR28112">
    <property type="entry name" value="SRP-INDEPENDENT TARGETING PROTEIN 3"/>
    <property type="match status" value="1"/>
</dbReference>
<accession>A0A9W7DHS7</accession>
<feature type="region of interest" description="Disordered" evidence="1">
    <location>
        <begin position="168"/>
        <end position="192"/>
    </location>
</feature>
<proteinExistence type="predicted"/>
<organism evidence="3 4">
    <name type="scientific">Ambrosiozyma monospora</name>
    <name type="common">Yeast</name>
    <name type="synonym">Endomycopsis monosporus</name>
    <dbReference type="NCBI Taxonomy" id="43982"/>
    <lineage>
        <taxon>Eukaryota</taxon>
        <taxon>Fungi</taxon>
        <taxon>Dikarya</taxon>
        <taxon>Ascomycota</taxon>
        <taxon>Saccharomycotina</taxon>
        <taxon>Pichiomycetes</taxon>
        <taxon>Pichiales</taxon>
        <taxon>Pichiaceae</taxon>
        <taxon>Ambrosiozyma</taxon>
    </lineage>
</organism>
<comment type="caution">
    <text evidence="3">The sequence shown here is derived from an EMBL/GenBank/DDBJ whole genome shotgun (WGS) entry which is preliminary data.</text>
</comment>
<dbReference type="Proteomes" id="UP001165063">
    <property type="component" value="Unassembled WGS sequence"/>
</dbReference>
<feature type="compositionally biased region" description="Basic and acidic residues" evidence="1">
    <location>
        <begin position="172"/>
        <end position="182"/>
    </location>
</feature>
<dbReference type="GO" id="GO:0005739">
    <property type="term" value="C:mitochondrion"/>
    <property type="evidence" value="ECO:0007669"/>
    <property type="project" value="TreeGrafter"/>
</dbReference>
<dbReference type="PIRSF" id="PIRSF008756">
    <property type="entry name" value="P_tr_PHO88"/>
    <property type="match status" value="1"/>
</dbReference>
<evidence type="ECO:0000256" key="2">
    <source>
        <dbReference type="SAM" id="Phobius"/>
    </source>
</evidence>
<dbReference type="GO" id="GO:0005783">
    <property type="term" value="C:endoplasmic reticulum"/>
    <property type="evidence" value="ECO:0007669"/>
    <property type="project" value="InterPro"/>
</dbReference>
<keyword evidence="2" id="KW-0472">Membrane</keyword>
<keyword evidence="2" id="KW-0812">Transmembrane</keyword>